<accession>A0ABM9X254</accession>
<evidence type="ECO:0000256" key="1">
    <source>
        <dbReference type="ARBA" id="ARBA00007884"/>
    </source>
</evidence>
<organism evidence="3 4">
    <name type="scientific">Sulfitobacter indolifex HEL-45</name>
    <dbReference type="NCBI Taxonomy" id="391624"/>
    <lineage>
        <taxon>Bacteria</taxon>
        <taxon>Pseudomonadati</taxon>
        <taxon>Pseudomonadota</taxon>
        <taxon>Alphaproteobacteria</taxon>
        <taxon>Rhodobacterales</taxon>
        <taxon>Roseobacteraceae</taxon>
        <taxon>Sulfitobacter</taxon>
    </lineage>
</organism>
<dbReference type="SUPFAM" id="SSF49785">
    <property type="entry name" value="Galactose-binding domain-like"/>
    <property type="match status" value="1"/>
</dbReference>
<proteinExistence type="inferred from homology"/>
<evidence type="ECO:0000313" key="4">
    <source>
        <dbReference type="Proteomes" id="UP000003257"/>
    </source>
</evidence>
<dbReference type="RefSeq" id="WP_007121025.1">
    <property type="nucleotide sequence ID" value="NZ_ABID01000019.1"/>
</dbReference>
<evidence type="ECO:0000313" key="3">
    <source>
        <dbReference type="EMBL" id="EDQ03408.1"/>
    </source>
</evidence>
<dbReference type="InterPro" id="IPR008979">
    <property type="entry name" value="Galactose-bd-like_sf"/>
</dbReference>
<dbReference type="EMBL" id="ABID01000019">
    <property type="protein sequence ID" value="EDQ03408.1"/>
    <property type="molecule type" value="Genomic_DNA"/>
</dbReference>
<dbReference type="PANTHER" id="PTHR13194:SF19">
    <property type="entry name" value="NAD(P)-BINDING ROSSMANN-FOLD SUPERFAMILY PROTEIN"/>
    <property type="match status" value="1"/>
</dbReference>
<gene>
    <name evidence="3" type="ORF">OIHEL45_19846</name>
</gene>
<dbReference type="Pfam" id="PF08547">
    <property type="entry name" value="CIA30"/>
    <property type="match status" value="1"/>
</dbReference>
<comment type="caution">
    <text evidence="3">The sequence shown here is derived from an EMBL/GenBank/DDBJ whole genome shotgun (WGS) entry which is preliminary data.</text>
</comment>
<comment type="similarity">
    <text evidence="1">Belongs to the CIA30 family.</text>
</comment>
<name>A0ABM9X254_9RHOB</name>
<dbReference type="Gene3D" id="2.60.120.430">
    <property type="entry name" value="Galactose-binding lectin"/>
    <property type="match status" value="1"/>
</dbReference>
<protein>
    <recommendedName>
        <fullName evidence="2">NADH:ubiquinone oxidoreductase intermediate-associated protein 30 domain-containing protein</fullName>
    </recommendedName>
</protein>
<dbReference type="Proteomes" id="UP000003257">
    <property type="component" value="Unassembled WGS sequence"/>
</dbReference>
<dbReference type="InterPro" id="IPR013857">
    <property type="entry name" value="NADH-UbQ_OxRdtase-assoc_prot30"/>
</dbReference>
<evidence type="ECO:0000259" key="2">
    <source>
        <dbReference type="Pfam" id="PF08547"/>
    </source>
</evidence>
<reference evidence="3 4" key="1">
    <citation type="submission" date="2007-11" db="EMBL/GenBank/DDBJ databases">
        <authorList>
            <person name="Wagner-Dobler I."/>
            <person name="Ferriera S."/>
            <person name="Johnson J."/>
            <person name="Kravitz S."/>
            <person name="Beeson K."/>
            <person name="Sutton G."/>
            <person name="Rogers Y.-H."/>
            <person name="Friedman R."/>
            <person name="Frazier M."/>
            <person name="Venter J.C."/>
        </authorList>
    </citation>
    <scope>NUCLEOTIDE SEQUENCE [LARGE SCALE GENOMIC DNA]</scope>
    <source>
        <strain evidence="3 4">HEL-45</strain>
    </source>
</reference>
<dbReference type="PANTHER" id="PTHR13194">
    <property type="entry name" value="COMPLEX I INTERMEDIATE-ASSOCIATED PROTEIN 30"/>
    <property type="match status" value="1"/>
</dbReference>
<sequence>MMQLDPKWEFVSDTVMGGVSSGTVTKEITEGREATVLRGEVSLENNGGFIQMAFDLREDGSELDVSAWEGLEVAVWGNGDTYDIRLRTAQLAKPWQSFRADFVSEPKWRSVKIPFASLTAHRVDAAFDPSCLRAHRYISN</sequence>
<keyword evidence="4" id="KW-1185">Reference proteome</keyword>
<dbReference type="InterPro" id="IPR039131">
    <property type="entry name" value="NDUFAF1"/>
</dbReference>
<feature type="domain" description="NADH:ubiquinone oxidoreductase intermediate-associated protein 30" evidence="2">
    <location>
        <begin position="6"/>
        <end position="121"/>
    </location>
</feature>